<dbReference type="AlphaFoldDB" id="A0A058Z187"/>
<evidence type="ECO:0000313" key="9">
    <source>
        <dbReference type="EMBL" id="KCV67896.1"/>
    </source>
</evidence>
<dbReference type="InterPro" id="IPR006590">
    <property type="entry name" value="RNA_pol_Rpb4/RPC9_core"/>
</dbReference>
<feature type="compositionally biased region" description="Acidic residues" evidence="7">
    <location>
        <begin position="176"/>
        <end position="187"/>
    </location>
</feature>
<dbReference type="GeneID" id="20530350"/>
<name>A0A058Z187_FONAL</name>
<dbReference type="SUPFAM" id="SSF47819">
    <property type="entry name" value="HRDC-like"/>
    <property type="match status" value="1"/>
</dbReference>
<dbReference type="InterPro" id="IPR038324">
    <property type="entry name" value="Rpb4/RPC9_sf"/>
</dbReference>
<evidence type="ECO:0000256" key="4">
    <source>
        <dbReference type="ARBA" id="ARBA00022478"/>
    </source>
</evidence>
<dbReference type="PANTHER" id="PTHR15561:SF0">
    <property type="entry name" value="DNA-DIRECTED RNA POLYMERASE III SUBUNIT RPC9"/>
    <property type="match status" value="1"/>
</dbReference>
<dbReference type="InterPro" id="IPR038846">
    <property type="entry name" value="RPC9"/>
</dbReference>
<dbReference type="InterPro" id="IPR010997">
    <property type="entry name" value="HRDC-like_sf"/>
</dbReference>
<evidence type="ECO:0000256" key="1">
    <source>
        <dbReference type="ARBA" id="ARBA00004123"/>
    </source>
</evidence>
<evidence type="ECO:0000256" key="7">
    <source>
        <dbReference type="SAM" id="MobiDB-lite"/>
    </source>
</evidence>
<keyword evidence="6" id="KW-0539">Nucleus</keyword>
<accession>A0A058Z187</accession>
<dbReference type="InterPro" id="IPR005574">
    <property type="entry name" value="Rpb4/RPC9"/>
</dbReference>
<feature type="compositionally biased region" description="Acidic residues" evidence="7">
    <location>
        <begin position="133"/>
        <end position="165"/>
    </location>
</feature>
<feature type="compositionally biased region" description="Acidic residues" evidence="7">
    <location>
        <begin position="196"/>
        <end position="208"/>
    </location>
</feature>
<dbReference type="GO" id="GO:0006384">
    <property type="term" value="P:transcription initiation at RNA polymerase III promoter"/>
    <property type="evidence" value="ECO:0007669"/>
    <property type="project" value="InterPro"/>
</dbReference>
<dbReference type="Gene3D" id="1.20.1250.40">
    <property type="match status" value="1"/>
</dbReference>
<evidence type="ECO:0000256" key="3">
    <source>
        <dbReference type="ARBA" id="ARBA00016672"/>
    </source>
</evidence>
<organism evidence="9">
    <name type="scientific">Fonticula alba</name>
    <name type="common">Slime mold</name>
    <dbReference type="NCBI Taxonomy" id="691883"/>
    <lineage>
        <taxon>Eukaryota</taxon>
        <taxon>Rotosphaerida</taxon>
        <taxon>Fonticulaceae</taxon>
        <taxon>Fonticula</taxon>
    </lineage>
</organism>
<protein>
    <recommendedName>
        <fullName evidence="3">DNA-directed RNA polymerase III subunit RPC9</fullName>
    </recommendedName>
</protein>
<proteinExistence type="inferred from homology"/>
<gene>
    <name evidence="9" type="ORF">H696_05625</name>
</gene>
<dbReference type="eggNOG" id="KOG4168">
    <property type="taxonomic scope" value="Eukaryota"/>
</dbReference>
<dbReference type="EMBL" id="KB932212">
    <property type="protein sequence ID" value="KCV67896.1"/>
    <property type="molecule type" value="Genomic_DNA"/>
</dbReference>
<keyword evidence="5" id="KW-0804">Transcription</keyword>
<evidence type="ECO:0000259" key="8">
    <source>
        <dbReference type="SMART" id="SM00657"/>
    </source>
</evidence>
<dbReference type="OrthoDB" id="1746530at2759"/>
<evidence type="ECO:0000313" key="10">
    <source>
        <dbReference type="Proteomes" id="UP000030693"/>
    </source>
</evidence>
<evidence type="ECO:0000256" key="6">
    <source>
        <dbReference type="ARBA" id="ARBA00023242"/>
    </source>
</evidence>
<dbReference type="STRING" id="691883.A0A058Z187"/>
<feature type="region of interest" description="Disordered" evidence="7">
    <location>
        <begin position="128"/>
        <end position="208"/>
    </location>
</feature>
<dbReference type="Pfam" id="PF03874">
    <property type="entry name" value="RNA_pol_Rpb4"/>
    <property type="match status" value="1"/>
</dbReference>
<feature type="domain" description="RNA polymerase Rpb4/RPC9 core" evidence="8">
    <location>
        <begin position="1"/>
        <end position="129"/>
    </location>
</feature>
<keyword evidence="10" id="KW-1185">Reference proteome</keyword>
<evidence type="ECO:0000256" key="5">
    <source>
        <dbReference type="ARBA" id="ARBA00023163"/>
    </source>
</evidence>
<dbReference type="RefSeq" id="XP_009497716.1">
    <property type="nucleotide sequence ID" value="XM_009499441.1"/>
</dbReference>
<dbReference type="GO" id="GO:0005666">
    <property type="term" value="C:RNA polymerase III complex"/>
    <property type="evidence" value="ECO:0007669"/>
    <property type="project" value="InterPro"/>
</dbReference>
<dbReference type="GO" id="GO:0000166">
    <property type="term" value="F:nucleotide binding"/>
    <property type="evidence" value="ECO:0007669"/>
    <property type="project" value="InterPro"/>
</dbReference>
<comment type="subcellular location">
    <subcellularLocation>
        <location evidence="1">Nucleus</location>
    </subcellularLocation>
</comment>
<dbReference type="PANTHER" id="PTHR15561">
    <property type="entry name" value="CALCITONIN GENE-RELATED PEPTIDE-RECEPTOR COMPONENT PROTEIN"/>
    <property type="match status" value="1"/>
</dbReference>
<comment type="similarity">
    <text evidence="2">Belongs to the eukaryotic RPC9 RNA polymerase subunit family.</text>
</comment>
<dbReference type="OMA" id="WGMHNLA"/>
<reference evidence="9" key="1">
    <citation type="submission" date="2013-04" db="EMBL/GenBank/DDBJ databases">
        <title>The Genome Sequence of Fonticula alba ATCC 38817.</title>
        <authorList>
            <consortium name="The Broad Institute Genomics Platform"/>
            <person name="Russ C."/>
            <person name="Cuomo C."/>
            <person name="Burger G."/>
            <person name="Gray M.W."/>
            <person name="Holland P.W.H."/>
            <person name="King N."/>
            <person name="Lang F.B.F."/>
            <person name="Roger A.J."/>
            <person name="Ruiz-Trillo I."/>
            <person name="Brown M."/>
            <person name="Walker B."/>
            <person name="Young S."/>
            <person name="Zeng Q."/>
            <person name="Gargeya S."/>
            <person name="Fitzgerald M."/>
            <person name="Haas B."/>
            <person name="Abouelleil A."/>
            <person name="Allen A.W."/>
            <person name="Alvarado L."/>
            <person name="Arachchi H.M."/>
            <person name="Berlin A.M."/>
            <person name="Chapman S.B."/>
            <person name="Gainer-Dewar J."/>
            <person name="Goldberg J."/>
            <person name="Griggs A."/>
            <person name="Gujja S."/>
            <person name="Hansen M."/>
            <person name="Howarth C."/>
            <person name="Imamovic A."/>
            <person name="Ireland A."/>
            <person name="Larimer J."/>
            <person name="McCowan C."/>
            <person name="Murphy C."/>
            <person name="Pearson M."/>
            <person name="Poon T.W."/>
            <person name="Priest M."/>
            <person name="Roberts A."/>
            <person name="Saif S."/>
            <person name="Shea T."/>
            <person name="Sisk P."/>
            <person name="Sykes S."/>
            <person name="Wortman J."/>
            <person name="Nusbaum C."/>
            <person name="Birren B."/>
        </authorList>
    </citation>
    <scope>NUCLEOTIDE SEQUENCE [LARGE SCALE GENOMIC DNA]</scope>
    <source>
        <strain evidence="9">ATCC 38817</strain>
    </source>
</reference>
<sequence length="208" mass="23055">MEVLELPTAYLSDFEVLQAILQSEQERASREGGGGGKKRQPKNLMQVEADVKAHLHDRPCAHQTEEHIAAFLEAAIHSGLTKSEKLQILNHQPRSLVELHVLLQEAEERFSEEQLGQILAMIHQHLPIQPPSDAEDGDEEEGEYPAEEGDEAAAEGDAMDEDEDATAGQDAHYDGEEYMADATDDIMFDTSKYQNDEDDLADGGDDNE</sequence>
<evidence type="ECO:0000256" key="2">
    <source>
        <dbReference type="ARBA" id="ARBA00006898"/>
    </source>
</evidence>
<keyword evidence="4" id="KW-0240">DNA-directed RNA polymerase</keyword>
<dbReference type="SMART" id="SM00657">
    <property type="entry name" value="RPOL4c"/>
    <property type="match status" value="1"/>
</dbReference>
<dbReference type="Proteomes" id="UP000030693">
    <property type="component" value="Unassembled WGS sequence"/>
</dbReference>